<evidence type="ECO:0000256" key="1">
    <source>
        <dbReference type="SAM" id="SignalP"/>
    </source>
</evidence>
<dbReference type="STRING" id="1033731.SAMN05444145_108130"/>
<evidence type="ECO:0000313" key="5">
    <source>
        <dbReference type="EMBL" id="SEA89601.1"/>
    </source>
</evidence>
<feature type="domain" description="Calcineurin-like phosphoesterase N-terminal" evidence="4">
    <location>
        <begin position="49"/>
        <end position="125"/>
    </location>
</feature>
<protein>
    <submittedName>
        <fullName evidence="5">Calcineurin-like phosphoesterase</fullName>
    </submittedName>
</protein>
<dbReference type="SUPFAM" id="SSF56300">
    <property type="entry name" value="Metallo-dependent phosphatases"/>
    <property type="match status" value="1"/>
</dbReference>
<dbReference type="AlphaFoldDB" id="A0A1H4EX79"/>
<dbReference type="RefSeq" id="WP_010265007.1">
    <property type="nucleotide sequence ID" value="NZ_CAEG01000015.1"/>
</dbReference>
<keyword evidence="1" id="KW-0732">Signal</keyword>
<dbReference type="Pfam" id="PF16370">
    <property type="entry name" value="MetallophosC"/>
    <property type="match status" value="1"/>
</dbReference>
<reference evidence="5 6" key="1">
    <citation type="submission" date="2016-10" db="EMBL/GenBank/DDBJ databases">
        <authorList>
            <person name="de Groot N.N."/>
        </authorList>
    </citation>
    <scope>NUCLEOTIDE SEQUENCE [LARGE SCALE GENOMIC DNA]</scope>
    <source>
        <strain evidence="5 6">DSM 25383</strain>
    </source>
</reference>
<organism evidence="5 6">
    <name type="scientific">Alistipes timonensis JC136</name>
    <dbReference type="NCBI Taxonomy" id="1033731"/>
    <lineage>
        <taxon>Bacteria</taxon>
        <taxon>Pseudomonadati</taxon>
        <taxon>Bacteroidota</taxon>
        <taxon>Bacteroidia</taxon>
        <taxon>Bacteroidales</taxon>
        <taxon>Rikenellaceae</taxon>
        <taxon>Alistipes</taxon>
    </lineage>
</organism>
<feature type="chain" id="PRO_5010278182" evidence="1">
    <location>
        <begin position="23"/>
        <end position="505"/>
    </location>
</feature>
<accession>A0A1H4EX79</accession>
<dbReference type="EMBL" id="FNRI01000008">
    <property type="protein sequence ID" value="SEA89601.1"/>
    <property type="molecule type" value="Genomic_DNA"/>
</dbReference>
<evidence type="ECO:0000259" key="2">
    <source>
        <dbReference type="Pfam" id="PF00149"/>
    </source>
</evidence>
<evidence type="ECO:0000259" key="4">
    <source>
        <dbReference type="Pfam" id="PF16371"/>
    </source>
</evidence>
<feature type="domain" description="Calcineurin-like phosphoesterase" evidence="2">
    <location>
        <begin position="137"/>
        <end position="326"/>
    </location>
</feature>
<evidence type="ECO:0000313" key="6">
    <source>
        <dbReference type="Proteomes" id="UP000183253"/>
    </source>
</evidence>
<dbReference type="PANTHER" id="PTHR43143">
    <property type="entry name" value="METALLOPHOSPHOESTERASE, CALCINEURIN SUPERFAMILY"/>
    <property type="match status" value="1"/>
</dbReference>
<dbReference type="OrthoDB" id="1776264at2"/>
<dbReference type="InterPro" id="IPR051918">
    <property type="entry name" value="STPP_CPPED1"/>
</dbReference>
<name>A0A1H4EX79_9BACT</name>
<dbReference type="Gene3D" id="3.60.21.10">
    <property type="match status" value="1"/>
</dbReference>
<dbReference type="Pfam" id="PF16371">
    <property type="entry name" value="MetallophosN"/>
    <property type="match status" value="1"/>
</dbReference>
<dbReference type="GO" id="GO:0016787">
    <property type="term" value="F:hydrolase activity"/>
    <property type="evidence" value="ECO:0007669"/>
    <property type="project" value="InterPro"/>
</dbReference>
<proteinExistence type="predicted"/>
<keyword evidence="6" id="KW-1185">Reference proteome</keyword>
<dbReference type="PANTHER" id="PTHR43143:SF1">
    <property type="entry name" value="SERINE_THREONINE-PROTEIN PHOSPHATASE CPPED1"/>
    <property type="match status" value="1"/>
</dbReference>
<dbReference type="InterPro" id="IPR029052">
    <property type="entry name" value="Metallo-depent_PP-like"/>
</dbReference>
<feature type="domain" description="Calcineurin-like phosphoesterase C-terminal" evidence="3">
    <location>
        <begin position="340"/>
        <end position="495"/>
    </location>
</feature>
<sequence length="505" mass="57178">MIKYLFKYLLIVLLAVGFTACSEDEGAQILGGLYEKVDITPEPGMNLVGRVTDGKNPIEGVVVSDGFTVTATDAQGVYQMRVKKSTPFVFVSVPADCEIPLKDGFPAIYKKISLGDRDVVQRSFTLERTGKKERFTLLALADVQIGRDDEVVMLEKEVLPLLVPYVQQELDKPVYGISLGDLVWDNMPFHSVYKEQIRKIGVPVFQVIGNHDHDKAIGVDTEADHSFRSAFGPTYYSYNIGDCHFVVLDDVLYTGSSNYTAEITEAQMAWLEQDLKYVPKDKLIILGVHIATSRRNRPTSHVANYRELYELLDGYNVRILSGHSHNNYTTTISETIEENTLGAVMGAYWNGEELCNDGSPRGYAVYEIEGNRIKNWYYKGTAYPEEYQMYLYGPGQAVSEKYRDGLIFNIFNWHSTWTVEVKEDDAAWTTLPSGSNLKYEMDRRAYDFMFGETVPEHRPTAEPESNCDHMFYYKPSSAAWNEVTVKASDPYGNVYTERIRNTAGQ</sequence>
<evidence type="ECO:0000259" key="3">
    <source>
        <dbReference type="Pfam" id="PF16370"/>
    </source>
</evidence>
<dbReference type="Pfam" id="PF00149">
    <property type="entry name" value="Metallophos"/>
    <property type="match status" value="1"/>
</dbReference>
<dbReference type="PROSITE" id="PS51257">
    <property type="entry name" value="PROKAR_LIPOPROTEIN"/>
    <property type="match status" value="1"/>
</dbReference>
<dbReference type="InterPro" id="IPR032285">
    <property type="entry name" value="Metallophos_N"/>
</dbReference>
<feature type="signal peptide" evidence="1">
    <location>
        <begin position="1"/>
        <end position="22"/>
    </location>
</feature>
<gene>
    <name evidence="5" type="ORF">SAMN05444145_108130</name>
</gene>
<dbReference type="InterPro" id="IPR004843">
    <property type="entry name" value="Calcineurin-like_PHP"/>
</dbReference>
<dbReference type="Proteomes" id="UP000183253">
    <property type="component" value="Unassembled WGS sequence"/>
</dbReference>
<dbReference type="InterPro" id="IPR032288">
    <property type="entry name" value="Metallophos_C"/>
</dbReference>